<dbReference type="PANTHER" id="PTHR46077:SF1">
    <property type="entry name" value="TOP1 BINDING ARGININE_SERINE RICH PROTEIN, E3 UBIQUITIN LIGASE"/>
    <property type="match status" value="1"/>
</dbReference>
<dbReference type="SUPFAM" id="SSF57850">
    <property type="entry name" value="RING/U-box"/>
    <property type="match status" value="1"/>
</dbReference>
<dbReference type="GO" id="GO:0032391">
    <property type="term" value="C:photoreceptor connecting cilium"/>
    <property type="evidence" value="ECO:0007669"/>
    <property type="project" value="UniProtKB-ARBA"/>
</dbReference>
<evidence type="ECO:0000256" key="16">
    <source>
        <dbReference type="PROSITE-ProRule" id="PRU00175"/>
    </source>
</evidence>
<gene>
    <name evidence="19" type="ORF">AV530_002701</name>
</gene>
<feature type="compositionally biased region" description="Polar residues" evidence="17">
    <location>
        <begin position="257"/>
        <end position="273"/>
    </location>
</feature>
<evidence type="ECO:0000256" key="4">
    <source>
        <dbReference type="ARBA" id="ARBA00022723"/>
    </source>
</evidence>
<sequence>MAMELHNRCPICLDSWEEASYVMPCLHQFCYACILRWAQSKPECPLCKRRIHSIIHSVQGDDNFQEHVISPPAAPSVVTHLTGAPGHRDAHNLHGPAASQPSAVRPVPRAPVGGLHPHVWALLFRQHPVLFRHLVLWLRYQLRRIFEGARREAASVQRLVVSSLSLFGPDEEALCQLLWAAMGLHTVSFVRRLIDTVVARCTNEAQRWMGLRDNWAAEEREGSPEAAPGPVASQRGSPAPSPAPSRSPDRSEAEELPSTSSAALHGGPSSTRSAPGHAASQRDSPAPSPAPSSNPKRSAAEELPSTSSAALRGGPTSTRSVPGPTHRDPEEPRENPEEPREDAEEAGPMASTPIQGSQCSPERARRAPKRKASSPEESSPAIKRPRHQQH</sequence>
<dbReference type="SMART" id="SM00184">
    <property type="entry name" value="RING"/>
    <property type="match status" value="1"/>
</dbReference>
<keyword evidence="9" id="KW-0804">Transcription</keyword>
<evidence type="ECO:0000256" key="17">
    <source>
        <dbReference type="SAM" id="MobiDB-lite"/>
    </source>
</evidence>
<proteinExistence type="predicted"/>
<dbReference type="PANTHER" id="PTHR46077">
    <property type="entry name" value="E3 UBIQUITIN-PROTEIN LIGASE TOPORS"/>
    <property type="match status" value="1"/>
</dbReference>
<dbReference type="PROSITE" id="PS00518">
    <property type="entry name" value="ZF_RING_1"/>
    <property type="match status" value="1"/>
</dbReference>
<dbReference type="PROSITE" id="PS50089">
    <property type="entry name" value="ZF_RING_2"/>
    <property type="match status" value="1"/>
</dbReference>
<dbReference type="Gene3D" id="3.30.40.10">
    <property type="entry name" value="Zinc/RING finger domain, C3HC4 (zinc finger)"/>
    <property type="match status" value="1"/>
</dbReference>
<protein>
    <recommendedName>
        <fullName evidence="10">E3 ubiquitin-protein ligase Topors</fullName>
        <ecNumber evidence="2">2.3.2.27</ecNumber>
    </recommendedName>
    <alternativeName>
        <fullName evidence="11">RING-type E3 ubiquitin transferase Topors</fullName>
    </alternativeName>
    <alternativeName>
        <fullName evidence="13">SUMO1-protein E3 ligase Topors</fullName>
    </alternativeName>
    <alternativeName>
        <fullName evidence="12">Topoisomerase I-binding RING finger protein</fullName>
    </alternativeName>
    <alternativeName>
        <fullName evidence="14">Topoisomerase I-binding arginine/serine-rich protein</fullName>
    </alternativeName>
    <alternativeName>
        <fullName evidence="15">Tumor suppressor p53-binding protein 3</fullName>
    </alternativeName>
</protein>
<evidence type="ECO:0000256" key="14">
    <source>
        <dbReference type="ARBA" id="ARBA00079184"/>
    </source>
</evidence>
<dbReference type="STRING" id="372326.A0A1V4IQD6"/>
<dbReference type="Pfam" id="PF13923">
    <property type="entry name" value="zf-C3HC4_2"/>
    <property type="match status" value="1"/>
</dbReference>
<keyword evidence="20" id="KW-1185">Reference proteome</keyword>
<feature type="compositionally biased region" description="Polar residues" evidence="17">
    <location>
        <begin position="304"/>
        <end position="320"/>
    </location>
</feature>
<keyword evidence="5 16" id="KW-0863">Zinc-finger</keyword>
<comment type="caution">
    <text evidence="19">The sequence shown here is derived from an EMBL/GenBank/DDBJ whole genome shotgun (WGS) entry which is preliminary data.</text>
</comment>
<keyword evidence="4" id="KW-0479">Metal-binding</keyword>
<evidence type="ECO:0000313" key="20">
    <source>
        <dbReference type="Proteomes" id="UP000190648"/>
    </source>
</evidence>
<evidence type="ECO:0000256" key="2">
    <source>
        <dbReference type="ARBA" id="ARBA00012483"/>
    </source>
</evidence>
<evidence type="ECO:0000256" key="12">
    <source>
        <dbReference type="ARBA" id="ARBA00076940"/>
    </source>
</evidence>
<keyword evidence="6" id="KW-0833">Ubl conjugation pathway</keyword>
<organism evidence="19 20">
    <name type="scientific">Patagioenas fasciata monilis</name>
    <dbReference type="NCBI Taxonomy" id="372326"/>
    <lineage>
        <taxon>Eukaryota</taxon>
        <taxon>Metazoa</taxon>
        <taxon>Chordata</taxon>
        <taxon>Craniata</taxon>
        <taxon>Vertebrata</taxon>
        <taxon>Euteleostomi</taxon>
        <taxon>Archelosauria</taxon>
        <taxon>Archosauria</taxon>
        <taxon>Dinosauria</taxon>
        <taxon>Saurischia</taxon>
        <taxon>Theropoda</taxon>
        <taxon>Coelurosauria</taxon>
        <taxon>Aves</taxon>
        <taxon>Neognathae</taxon>
        <taxon>Neoaves</taxon>
        <taxon>Columbimorphae</taxon>
        <taxon>Columbiformes</taxon>
        <taxon>Columbidae</taxon>
        <taxon>Patagioenas</taxon>
    </lineage>
</organism>
<dbReference type="CDD" id="cd23130">
    <property type="entry name" value="RING-HC_EHV1-like"/>
    <property type="match status" value="1"/>
</dbReference>
<feature type="compositionally biased region" description="Basic and acidic residues" evidence="17">
    <location>
        <begin position="325"/>
        <end position="338"/>
    </location>
</feature>
<feature type="domain" description="RING-type" evidence="18">
    <location>
        <begin position="9"/>
        <end position="48"/>
    </location>
</feature>
<keyword evidence="3" id="KW-0808">Transferase</keyword>
<dbReference type="GO" id="GO:0061630">
    <property type="term" value="F:ubiquitin protein ligase activity"/>
    <property type="evidence" value="ECO:0007669"/>
    <property type="project" value="UniProtKB-EC"/>
</dbReference>
<dbReference type="Proteomes" id="UP000190648">
    <property type="component" value="Unassembled WGS sequence"/>
</dbReference>
<evidence type="ECO:0000256" key="10">
    <source>
        <dbReference type="ARBA" id="ARBA00071236"/>
    </source>
</evidence>
<comment type="catalytic activity">
    <reaction evidence="1">
        <text>S-ubiquitinyl-[E2 ubiquitin-conjugating enzyme]-L-cysteine + [acceptor protein]-L-lysine = [E2 ubiquitin-conjugating enzyme]-L-cysteine + N(6)-ubiquitinyl-[acceptor protein]-L-lysine.</text>
        <dbReference type="EC" id="2.3.2.27"/>
    </reaction>
</comment>
<dbReference type="InterPro" id="IPR001841">
    <property type="entry name" value="Znf_RING"/>
</dbReference>
<dbReference type="FunFam" id="3.30.40.10:FF:000136">
    <property type="entry name" value="E3 ubiquitin-protein ligase Topors"/>
    <property type="match status" value="1"/>
</dbReference>
<keyword evidence="7" id="KW-0862">Zinc</keyword>
<dbReference type="GO" id="GO:0006513">
    <property type="term" value="P:protein monoubiquitination"/>
    <property type="evidence" value="ECO:0007669"/>
    <property type="project" value="TreeGrafter"/>
</dbReference>
<dbReference type="AlphaFoldDB" id="A0A1V4IQD6"/>
<evidence type="ECO:0000256" key="8">
    <source>
        <dbReference type="ARBA" id="ARBA00023015"/>
    </source>
</evidence>
<evidence type="ECO:0000256" key="5">
    <source>
        <dbReference type="ARBA" id="ARBA00022771"/>
    </source>
</evidence>
<dbReference type="InterPro" id="IPR013083">
    <property type="entry name" value="Znf_RING/FYVE/PHD"/>
</dbReference>
<evidence type="ECO:0000256" key="9">
    <source>
        <dbReference type="ARBA" id="ARBA00023163"/>
    </source>
</evidence>
<evidence type="ECO:0000256" key="1">
    <source>
        <dbReference type="ARBA" id="ARBA00000900"/>
    </source>
</evidence>
<dbReference type="EMBL" id="LSYS01009690">
    <property type="protein sequence ID" value="OPJ62005.1"/>
    <property type="molecule type" value="Genomic_DNA"/>
</dbReference>
<evidence type="ECO:0000259" key="18">
    <source>
        <dbReference type="PROSITE" id="PS50089"/>
    </source>
</evidence>
<keyword evidence="8" id="KW-0805">Transcription regulation</keyword>
<name>A0A1V4IQD6_PATFA</name>
<evidence type="ECO:0000256" key="6">
    <source>
        <dbReference type="ARBA" id="ARBA00022786"/>
    </source>
</evidence>
<reference evidence="19 20" key="1">
    <citation type="submission" date="2016-02" db="EMBL/GenBank/DDBJ databases">
        <title>Band-tailed pigeon sequencing and assembly.</title>
        <authorList>
            <person name="Soares A.E."/>
            <person name="Novak B.J."/>
            <person name="Rice E.S."/>
            <person name="O'Connell B."/>
            <person name="Chang D."/>
            <person name="Weber S."/>
            <person name="Shapiro B."/>
        </authorList>
    </citation>
    <scope>NUCLEOTIDE SEQUENCE [LARGE SCALE GENOMIC DNA]</scope>
    <source>
        <strain evidence="19">BTP2013</strain>
        <tissue evidence="19">Blood</tissue>
    </source>
</reference>
<evidence type="ECO:0000256" key="3">
    <source>
        <dbReference type="ARBA" id="ARBA00022679"/>
    </source>
</evidence>
<dbReference type="GO" id="GO:0008630">
    <property type="term" value="P:intrinsic apoptotic signaling pathway in response to DNA damage"/>
    <property type="evidence" value="ECO:0007669"/>
    <property type="project" value="UniProtKB-ARBA"/>
</dbReference>
<dbReference type="GO" id="GO:0008270">
    <property type="term" value="F:zinc ion binding"/>
    <property type="evidence" value="ECO:0007669"/>
    <property type="project" value="UniProtKB-KW"/>
</dbReference>
<evidence type="ECO:0000256" key="7">
    <source>
        <dbReference type="ARBA" id="ARBA00022833"/>
    </source>
</evidence>
<evidence type="ECO:0000313" key="19">
    <source>
        <dbReference type="EMBL" id="OPJ62005.1"/>
    </source>
</evidence>
<dbReference type="OrthoDB" id="21204at2759"/>
<accession>A0A1V4IQD6</accession>
<dbReference type="GO" id="GO:0000209">
    <property type="term" value="P:protein polyubiquitination"/>
    <property type="evidence" value="ECO:0007669"/>
    <property type="project" value="TreeGrafter"/>
</dbReference>
<evidence type="ECO:0000256" key="13">
    <source>
        <dbReference type="ARBA" id="ARBA00079040"/>
    </source>
</evidence>
<evidence type="ECO:0000256" key="11">
    <source>
        <dbReference type="ARBA" id="ARBA00076856"/>
    </source>
</evidence>
<feature type="region of interest" description="Disordered" evidence="17">
    <location>
        <begin position="218"/>
        <end position="390"/>
    </location>
</feature>
<evidence type="ECO:0000256" key="15">
    <source>
        <dbReference type="ARBA" id="ARBA00082108"/>
    </source>
</evidence>
<dbReference type="InterPro" id="IPR017907">
    <property type="entry name" value="Znf_RING_CS"/>
</dbReference>
<dbReference type="EC" id="2.3.2.27" evidence="2"/>